<organism evidence="1 2">
    <name type="scientific">Rangifer tarandus platyrhynchus</name>
    <name type="common">Svalbard reindeer</name>
    <dbReference type="NCBI Taxonomy" id="3082113"/>
    <lineage>
        <taxon>Eukaryota</taxon>
        <taxon>Metazoa</taxon>
        <taxon>Chordata</taxon>
        <taxon>Craniata</taxon>
        <taxon>Vertebrata</taxon>
        <taxon>Euteleostomi</taxon>
        <taxon>Mammalia</taxon>
        <taxon>Eutheria</taxon>
        <taxon>Laurasiatheria</taxon>
        <taxon>Artiodactyla</taxon>
        <taxon>Ruminantia</taxon>
        <taxon>Pecora</taxon>
        <taxon>Cervidae</taxon>
        <taxon>Odocoileinae</taxon>
        <taxon>Rangifer</taxon>
    </lineage>
</organism>
<reference evidence="1" key="1">
    <citation type="submission" date="2023-05" db="EMBL/GenBank/DDBJ databases">
        <authorList>
            <consortium name="ELIXIR-Norway"/>
        </authorList>
    </citation>
    <scope>NUCLEOTIDE SEQUENCE</scope>
</reference>
<evidence type="ECO:0000313" key="1">
    <source>
        <dbReference type="EMBL" id="CAI9711643.1"/>
    </source>
</evidence>
<protein>
    <submittedName>
        <fullName evidence="1">Uncharacterized protein</fullName>
    </submittedName>
</protein>
<gene>
    <name evidence="1" type="ORF">MRATA1EN3_LOCUS22856</name>
</gene>
<evidence type="ECO:0000313" key="2">
    <source>
        <dbReference type="Proteomes" id="UP001162501"/>
    </source>
</evidence>
<sequence length="485" mass="55780">MYSTGPSYNADEDQIKDKLEQLRCHFTWELIIEETEIPDLENRVWEQITFLDTNYKVGIHNLLAYVKHLKGQNEEALKSLQEAEDLTQPEHANQSEVRSMVTWGNYAWLHYHMGQQAEAQIYLDKVKNTCRKLTNSSSYRTECPQMDCEEGWALLKCGGKNYERAKVCFEKALEADPENPEFSTGYAIVVYRLDGFNKAPESSGEFCLNTLKQAVRLNPNNAYIKALLGLKLQDVDQEAEGEKYIEEALTSASSKTYVYRYAAKFYRRKGVLDEALRLSKLALKETPSSAFLHHQTGLCYKSQIIEIKKVTNSQPKGQDKENINRIVPLAIEHFEHAVQLKPTFEFAYTSLAEMYAEAGNHRKAEDTFQKVLCMKSLDKEMLQHIHFHYGRFLEFHKKSEVDAISHYLKAIKIENASIDKDKSINSLMKLASKKLRRNASDIESLSILGFIHKVKGEINEALEYYEQALRLAPDLEMSVPVTPRH</sequence>
<dbReference type="EMBL" id="OX596090">
    <property type="protein sequence ID" value="CAI9711643.1"/>
    <property type="molecule type" value="Genomic_DNA"/>
</dbReference>
<dbReference type="Proteomes" id="UP001162501">
    <property type="component" value="Chromosome 6"/>
</dbReference>
<accession>A0ACB0FFR9</accession>
<name>A0ACB0FFR9_RANTA</name>
<proteinExistence type="predicted"/>